<keyword evidence="11" id="KW-1185">Reference proteome</keyword>
<dbReference type="CDD" id="cd03215">
    <property type="entry name" value="ABC_Carb_Monos_II"/>
    <property type="match status" value="1"/>
</dbReference>
<dbReference type="InterPro" id="IPR027417">
    <property type="entry name" value="P-loop_NTPase"/>
</dbReference>
<dbReference type="InterPro" id="IPR003439">
    <property type="entry name" value="ABC_transporter-like_ATP-bd"/>
</dbReference>
<keyword evidence="3" id="KW-0762">Sugar transport</keyword>
<name>A0A1H7LJJ4_9RHOB</name>
<evidence type="ECO:0000256" key="8">
    <source>
        <dbReference type="ARBA" id="ARBA00023136"/>
    </source>
</evidence>
<dbReference type="SMART" id="SM00382">
    <property type="entry name" value="AAA"/>
    <property type="match status" value="2"/>
</dbReference>
<dbReference type="STRING" id="188906.SAMN04488526_1747"/>
<organism evidence="10 11">
    <name type="scientific">Jannaschia helgolandensis</name>
    <dbReference type="NCBI Taxonomy" id="188906"/>
    <lineage>
        <taxon>Bacteria</taxon>
        <taxon>Pseudomonadati</taxon>
        <taxon>Pseudomonadota</taxon>
        <taxon>Alphaproteobacteria</taxon>
        <taxon>Rhodobacterales</taxon>
        <taxon>Roseobacteraceae</taxon>
        <taxon>Jannaschia</taxon>
    </lineage>
</organism>
<dbReference type="GO" id="GO:0016887">
    <property type="term" value="F:ATP hydrolysis activity"/>
    <property type="evidence" value="ECO:0007669"/>
    <property type="project" value="InterPro"/>
</dbReference>
<evidence type="ECO:0000259" key="9">
    <source>
        <dbReference type="PROSITE" id="PS50893"/>
    </source>
</evidence>
<dbReference type="GO" id="GO:0005524">
    <property type="term" value="F:ATP binding"/>
    <property type="evidence" value="ECO:0007669"/>
    <property type="project" value="UniProtKB-KW"/>
</dbReference>
<dbReference type="Gene3D" id="3.40.50.300">
    <property type="entry name" value="P-loop containing nucleotide triphosphate hydrolases"/>
    <property type="match status" value="2"/>
</dbReference>
<keyword evidence="2" id="KW-1003">Cell membrane</keyword>
<sequence length="500" mass="52470">MAKNPETMPLVTLESVTKRYAAITALDGVDLNIHAGEAVCLAGENGSGKSTLIKVLVGVEQPSAGRVLFDGVPQTRLTPTTATSAGVQVIFQDFSLFPNLSVAENISMTAERATGTLMVRRARARARAAEVLARVGVDLDLDARVERLPVAHKQLVAICRALAADARLIIMDEPTTALTEREVARLLDLIRRLKADGVAVLFVSHKLAEVLEVCETVVVLRNGAKVAEGPAADFDSASLTRAMTGRDVASGPPTPLDAAAPPLLRVDGLCRAGAFEDVSLSLRAGEVLGVAGLLGSGRTTLAKALFGLARPDRGQVTLNGAAIPLGDPIAAAAAGIGYVPEDRLTEGLFLEQSIAHNIAVGRFDAHSHSGVLNLKNLWEEATVWLKRLSVKAPDPTAPVRSLSGGNQQRVVLARWMARKPRVLILNGPSVGVDVGSKAEIHGIMADLAAKGLGVIVISDDLPELLATCHRILVMKDGIITEEVSGGAGVTESELSHRLAS</sequence>
<dbReference type="InterPro" id="IPR003593">
    <property type="entry name" value="AAA+_ATPase"/>
</dbReference>
<dbReference type="EMBL" id="FNZQ01000002">
    <property type="protein sequence ID" value="SEK99143.1"/>
    <property type="molecule type" value="Genomic_DNA"/>
</dbReference>
<dbReference type="RefSeq" id="WP_092761842.1">
    <property type="nucleotide sequence ID" value="NZ_FNZQ01000002.1"/>
</dbReference>
<dbReference type="Proteomes" id="UP000199283">
    <property type="component" value="Unassembled WGS sequence"/>
</dbReference>
<feature type="domain" description="ABC transporter" evidence="9">
    <location>
        <begin position="11"/>
        <end position="247"/>
    </location>
</feature>
<evidence type="ECO:0000256" key="5">
    <source>
        <dbReference type="ARBA" id="ARBA00022741"/>
    </source>
</evidence>
<dbReference type="AlphaFoldDB" id="A0A1H7LJJ4"/>
<evidence type="ECO:0000256" key="3">
    <source>
        <dbReference type="ARBA" id="ARBA00022597"/>
    </source>
</evidence>
<evidence type="ECO:0000313" key="10">
    <source>
        <dbReference type="EMBL" id="SEK99143.1"/>
    </source>
</evidence>
<dbReference type="CDD" id="cd03216">
    <property type="entry name" value="ABC_Carb_Monos_I"/>
    <property type="match status" value="1"/>
</dbReference>
<dbReference type="InterPro" id="IPR017871">
    <property type="entry name" value="ABC_transporter-like_CS"/>
</dbReference>
<dbReference type="PANTHER" id="PTHR43790">
    <property type="entry name" value="CARBOHYDRATE TRANSPORT ATP-BINDING PROTEIN MG119-RELATED"/>
    <property type="match status" value="1"/>
</dbReference>
<keyword evidence="5" id="KW-0547">Nucleotide-binding</keyword>
<evidence type="ECO:0000256" key="6">
    <source>
        <dbReference type="ARBA" id="ARBA00022840"/>
    </source>
</evidence>
<dbReference type="PROSITE" id="PS00211">
    <property type="entry name" value="ABC_TRANSPORTER_1"/>
    <property type="match status" value="1"/>
</dbReference>
<dbReference type="Pfam" id="PF00005">
    <property type="entry name" value="ABC_tran"/>
    <property type="match status" value="2"/>
</dbReference>
<feature type="domain" description="ABC transporter" evidence="9">
    <location>
        <begin position="258"/>
        <end position="499"/>
    </location>
</feature>
<dbReference type="InterPro" id="IPR050107">
    <property type="entry name" value="ABC_carbohydrate_import_ATPase"/>
</dbReference>
<evidence type="ECO:0000256" key="2">
    <source>
        <dbReference type="ARBA" id="ARBA00022475"/>
    </source>
</evidence>
<evidence type="ECO:0000256" key="7">
    <source>
        <dbReference type="ARBA" id="ARBA00022967"/>
    </source>
</evidence>
<keyword evidence="4" id="KW-0677">Repeat</keyword>
<keyword evidence="6 10" id="KW-0067">ATP-binding</keyword>
<keyword evidence="7" id="KW-1278">Translocase</keyword>
<keyword evidence="8" id="KW-0472">Membrane</keyword>
<keyword evidence="1" id="KW-0813">Transport</keyword>
<evidence type="ECO:0000256" key="1">
    <source>
        <dbReference type="ARBA" id="ARBA00022448"/>
    </source>
</evidence>
<dbReference type="SUPFAM" id="SSF52540">
    <property type="entry name" value="P-loop containing nucleoside triphosphate hydrolases"/>
    <property type="match status" value="2"/>
</dbReference>
<gene>
    <name evidence="10" type="ORF">SAMN04488526_1747</name>
</gene>
<accession>A0A1H7LJJ4</accession>
<dbReference type="PANTHER" id="PTHR43790:SF1">
    <property type="entry name" value="XYLOSE IMPORT ATP-BINDING PROTEIN XYLG"/>
    <property type="match status" value="1"/>
</dbReference>
<dbReference type="OrthoDB" id="9805029at2"/>
<dbReference type="PROSITE" id="PS50893">
    <property type="entry name" value="ABC_TRANSPORTER_2"/>
    <property type="match status" value="2"/>
</dbReference>
<proteinExistence type="predicted"/>
<reference evidence="10 11" key="1">
    <citation type="submission" date="2016-10" db="EMBL/GenBank/DDBJ databases">
        <authorList>
            <person name="de Groot N.N."/>
        </authorList>
    </citation>
    <scope>NUCLEOTIDE SEQUENCE [LARGE SCALE GENOMIC DNA]</scope>
    <source>
        <strain evidence="10 11">DSM 14858</strain>
    </source>
</reference>
<evidence type="ECO:0000313" key="11">
    <source>
        <dbReference type="Proteomes" id="UP000199283"/>
    </source>
</evidence>
<evidence type="ECO:0000256" key="4">
    <source>
        <dbReference type="ARBA" id="ARBA00022737"/>
    </source>
</evidence>
<protein>
    <submittedName>
        <fullName evidence="10">Monosaccharide ABC transporter ATP-binding protein, CUT2 family</fullName>
    </submittedName>
</protein>